<dbReference type="AlphaFoldDB" id="A0A897MLD3"/>
<accession>A0A897MLD3</accession>
<evidence type="ECO:0000313" key="1">
    <source>
        <dbReference type="EMBL" id="QSG02990.1"/>
    </source>
</evidence>
<dbReference type="EMBL" id="CP064786">
    <property type="protein sequence ID" value="QSG02990.1"/>
    <property type="molecule type" value="Genomic_DNA"/>
</dbReference>
<dbReference type="KEGG" id="hara:AArcS_1780"/>
<protein>
    <submittedName>
        <fullName evidence="1">Uncharacterized protein</fullName>
    </submittedName>
</protein>
<sequence>MESAPALLRTARRPIRWGPCLSGGDITVLSSLSNNKYDDTPDGPILLSFVSVETLR</sequence>
<evidence type="ECO:0000313" key="2">
    <source>
        <dbReference type="Proteomes" id="UP000663586"/>
    </source>
</evidence>
<name>A0A897MLD3_9EURY</name>
<gene>
    <name evidence="1" type="ORF">AArcS_1780</name>
</gene>
<dbReference type="Proteomes" id="UP000663586">
    <property type="component" value="Chromosome"/>
</dbReference>
<organism evidence="1 2">
    <name type="scientific">Natranaeroarchaeum sulfidigenes</name>
    <dbReference type="NCBI Taxonomy" id="2784880"/>
    <lineage>
        <taxon>Archaea</taxon>
        <taxon>Methanobacteriati</taxon>
        <taxon>Methanobacteriota</taxon>
        <taxon>Stenosarchaea group</taxon>
        <taxon>Halobacteria</taxon>
        <taxon>Halobacteriales</taxon>
        <taxon>Natronoarchaeaceae</taxon>
        <taxon>Natranaeroarchaeum</taxon>
    </lineage>
</organism>
<proteinExistence type="predicted"/>
<reference evidence="1" key="1">
    <citation type="submission" date="2020-11" db="EMBL/GenBank/DDBJ databases">
        <title>Carbohydrate-dependent, anaerobic sulfur respiration: A novel catabolism in halophilic archaea.</title>
        <authorList>
            <person name="Sorokin D.Y."/>
            <person name="Messina E."/>
            <person name="Smedile F."/>
            <person name="La Cono V."/>
            <person name="Hallsworth J.E."/>
            <person name="Yakimov M.M."/>
        </authorList>
    </citation>
    <scope>NUCLEOTIDE SEQUENCE</scope>
    <source>
        <strain evidence="1">AArc-S</strain>
    </source>
</reference>
<keyword evidence="2" id="KW-1185">Reference proteome</keyword>